<dbReference type="InterPro" id="IPR003593">
    <property type="entry name" value="AAA+_ATPase"/>
</dbReference>
<feature type="compositionally biased region" description="Pro residues" evidence="3">
    <location>
        <begin position="289"/>
        <end position="303"/>
    </location>
</feature>
<evidence type="ECO:0000313" key="6">
    <source>
        <dbReference type="Proteomes" id="UP000619293"/>
    </source>
</evidence>
<comment type="caution">
    <text evidence="5">The sequence shown here is derived from an EMBL/GenBank/DDBJ whole genome shotgun (WGS) entry which is preliminary data.</text>
</comment>
<evidence type="ECO:0000313" key="5">
    <source>
        <dbReference type="EMBL" id="GIF91173.1"/>
    </source>
</evidence>
<evidence type="ECO:0000256" key="1">
    <source>
        <dbReference type="ARBA" id="ARBA00022741"/>
    </source>
</evidence>
<feature type="domain" description="ABC transporter" evidence="4">
    <location>
        <begin position="7"/>
        <end position="234"/>
    </location>
</feature>
<dbReference type="InterPro" id="IPR003439">
    <property type="entry name" value="ABC_transporter-like_ATP-bd"/>
</dbReference>
<dbReference type="AlphaFoldDB" id="A0A8J3K6J8"/>
<dbReference type="GO" id="GO:0005524">
    <property type="term" value="F:ATP binding"/>
    <property type="evidence" value="ECO:0007669"/>
    <property type="project" value="UniProtKB-KW"/>
</dbReference>
<dbReference type="SUPFAM" id="SSF52540">
    <property type="entry name" value="P-loop containing nucleoside triphosphate hydrolases"/>
    <property type="match status" value="1"/>
</dbReference>
<dbReference type="Pfam" id="PF00005">
    <property type="entry name" value="ABC_tran"/>
    <property type="match status" value="1"/>
</dbReference>
<dbReference type="PANTHER" id="PTHR43158">
    <property type="entry name" value="SKFA PEPTIDE EXPORT ATP-BINDING PROTEIN SKFE"/>
    <property type="match status" value="1"/>
</dbReference>
<evidence type="ECO:0000256" key="3">
    <source>
        <dbReference type="SAM" id="MobiDB-lite"/>
    </source>
</evidence>
<dbReference type="Gene3D" id="3.40.50.300">
    <property type="entry name" value="P-loop containing nucleotide triphosphate hydrolases"/>
    <property type="match status" value="1"/>
</dbReference>
<dbReference type="GO" id="GO:0016887">
    <property type="term" value="F:ATP hydrolysis activity"/>
    <property type="evidence" value="ECO:0007669"/>
    <property type="project" value="InterPro"/>
</dbReference>
<dbReference type="RefSeq" id="WP_191838814.1">
    <property type="nucleotide sequence ID" value="NZ_BAAALB010000008.1"/>
</dbReference>
<dbReference type="CDD" id="cd03230">
    <property type="entry name" value="ABC_DR_subfamily_A"/>
    <property type="match status" value="1"/>
</dbReference>
<keyword evidence="1" id="KW-0547">Nucleotide-binding</keyword>
<keyword evidence="2 5" id="KW-0067">ATP-binding</keyword>
<protein>
    <submittedName>
        <fullName evidence="5">ABC transporter ATP-binding protein</fullName>
    </submittedName>
</protein>
<name>A0A8J3K6J8_9ACTN</name>
<proteinExistence type="predicted"/>
<evidence type="ECO:0000259" key="4">
    <source>
        <dbReference type="PROSITE" id="PS50893"/>
    </source>
</evidence>
<keyword evidence="6" id="KW-1185">Reference proteome</keyword>
<gene>
    <name evidence="5" type="ORF">Cch02nite_46170</name>
</gene>
<dbReference type="EMBL" id="BONG01000029">
    <property type="protein sequence ID" value="GIF91173.1"/>
    <property type="molecule type" value="Genomic_DNA"/>
</dbReference>
<dbReference type="SMART" id="SM00382">
    <property type="entry name" value="AAA"/>
    <property type="match status" value="1"/>
</dbReference>
<reference evidence="5 6" key="1">
    <citation type="submission" date="2021-01" db="EMBL/GenBank/DDBJ databases">
        <title>Whole genome shotgun sequence of Catellatospora chokoriensis NBRC 107358.</title>
        <authorList>
            <person name="Komaki H."/>
            <person name="Tamura T."/>
        </authorList>
    </citation>
    <scope>NUCLEOTIDE SEQUENCE [LARGE SCALE GENOMIC DNA]</scope>
    <source>
        <strain evidence="5 6">NBRC 107358</strain>
    </source>
</reference>
<feature type="region of interest" description="Disordered" evidence="3">
    <location>
        <begin position="284"/>
        <end position="321"/>
    </location>
</feature>
<accession>A0A8J3K6J8</accession>
<dbReference type="InterPro" id="IPR027417">
    <property type="entry name" value="P-loop_NTPase"/>
</dbReference>
<dbReference type="PANTHER" id="PTHR43158:SF2">
    <property type="entry name" value="SKFA PEPTIDE EXPORT ATP-BINDING PROTEIN SKFE"/>
    <property type="match status" value="1"/>
</dbReference>
<dbReference type="Proteomes" id="UP000619293">
    <property type="component" value="Unassembled WGS sequence"/>
</dbReference>
<organism evidence="5 6">
    <name type="scientific">Catellatospora chokoriensis</name>
    <dbReference type="NCBI Taxonomy" id="310353"/>
    <lineage>
        <taxon>Bacteria</taxon>
        <taxon>Bacillati</taxon>
        <taxon>Actinomycetota</taxon>
        <taxon>Actinomycetes</taxon>
        <taxon>Micromonosporales</taxon>
        <taxon>Micromonosporaceae</taxon>
        <taxon>Catellatospora</taxon>
    </lineage>
</organism>
<dbReference type="PROSITE" id="PS50893">
    <property type="entry name" value="ABC_TRANSPORTER_2"/>
    <property type="match status" value="1"/>
</dbReference>
<sequence length="321" mass="34716">MTGASALHFSGLGKRYGRRAWALRDCTLDLPQGHVIGLVGANGAGKTTLLQLAIGLLKPTEGTVSMFGRPLRMDSPAGLAEVGFVAQDHPLYRGFSVADMLRYGRAMNPRFDQQGAERRLRELGIPTGHRADRLSGGQQAQVALTLALAKQPRLLVLDEPVASLDPLARRGFMKTLVEAVAETDLTVLLSSHVVTELERVCDHLVLLHQGRVRLSGDIEDLLAGHRMLTGPRTDDTAGIDGLIVATHGTRHSHLLVRQPVGMPAHPRWEVNPVGLEDVVLAYLARPDAEPPSPEPPPTTPPPEPGRRLSIVTDRSADERQA</sequence>
<evidence type="ECO:0000256" key="2">
    <source>
        <dbReference type="ARBA" id="ARBA00022840"/>
    </source>
</evidence>